<keyword evidence="3" id="KW-1185">Reference proteome</keyword>
<comment type="caution">
    <text evidence="2">The sequence shown here is derived from an EMBL/GenBank/DDBJ whole genome shotgun (WGS) entry which is preliminary data.</text>
</comment>
<keyword evidence="1" id="KW-0472">Membrane</keyword>
<accession>A0AAD4XZ09</accession>
<reference evidence="2" key="1">
    <citation type="submission" date="2022-04" db="EMBL/GenBank/DDBJ databases">
        <title>A functionally conserved STORR gene fusion in Papaver species that diverged 16.8 million years ago.</title>
        <authorList>
            <person name="Catania T."/>
        </authorList>
    </citation>
    <scope>NUCLEOTIDE SEQUENCE</scope>
    <source>
        <strain evidence="2">S-188037</strain>
    </source>
</reference>
<proteinExistence type="predicted"/>
<dbReference type="AlphaFoldDB" id="A0AAD4XZ09"/>
<feature type="transmembrane region" description="Helical" evidence="1">
    <location>
        <begin position="32"/>
        <end position="57"/>
    </location>
</feature>
<evidence type="ECO:0000313" key="2">
    <source>
        <dbReference type="EMBL" id="KAI3962771.1"/>
    </source>
</evidence>
<evidence type="ECO:0000256" key="1">
    <source>
        <dbReference type="SAM" id="Phobius"/>
    </source>
</evidence>
<dbReference type="EMBL" id="JAJJMB010000242">
    <property type="protein sequence ID" value="KAI3962771.1"/>
    <property type="molecule type" value="Genomic_DNA"/>
</dbReference>
<keyword evidence="1" id="KW-0812">Transmembrane</keyword>
<evidence type="ECO:0000313" key="3">
    <source>
        <dbReference type="Proteomes" id="UP001202328"/>
    </source>
</evidence>
<gene>
    <name evidence="2" type="ORF">MKW98_029930</name>
</gene>
<keyword evidence="1" id="KW-1133">Transmembrane helix</keyword>
<protein>
    <submittedName>
        <fullName evidence="2">Uncharacterized protein</fullName>
    </submittedName>
</protein>
<sequence length="88" mass="10086">MKTYVDESSAILMIRYRFKCSPRKTNPQKCKIFLIIPAHLSSFKLLLTTLFLSPIILSPTLLLSSFHSFISPAAPPLQVYNIFVKGWR</sequence>
<organism evidence="2 3">
    <name type="scientific">Papaver atlanticum</name>
    <dbReference type="NCBI Taxonomy" id="357466"/>
    <lineage>
        <taxon>Eukaryota</taxon>
        <taxon>Viridiplantae</taxon>
        <taxon>Streptophyta</taxon>
        <taxon>Embryophyta</taxon>
        <taxon>Tracheophyta</taxon>
        <taxon>Spermatophyta</taxon>
        <taxon>Magnoliopsida</taxon>
        <taxon>Ranunculales</taxon>
        <taxon>Papaveraceae</taxon>
        <taxon>Papaveroideae</taxon>
        <taxon>Papaver</taxon>
    </lineage>
</organism>
<name>A0AAD4XZ09_9MAGN</name>
<dbReference type="Proteomes" id="UP001202328">
    <property type="component" value="Unassembled WGS sequence"/>
</dbReference>